<protein>
    <recommendedName>
        <fullName evidence="4">Secondary thiamine-phosphate synthase enzyme</fullName>
    </recommendedName>
</protein>
<dbReference type="PANTHER" id="PTHR30615">
    <property type="entry name" value="UNCHARACTERIZED PROTEIN YJBQ-RELATED"/>
    <property type="match status" value="1"/>
</dbReference>
<dbReference type="Gene3D" id="2.60.120.460">
    <property type="entry name" value="YjbQ-like"/>
    <property type="match status" value="1"/>
</dbReference>
<accession>A0A1G2B2U1</accession>
<evidence type="ECO:0000313" key="3">
    <source>
        <dbReference type="Proteomes" id="UP000179164"/>
    </source>
</evidence>
<dbReference type="PIRSF" id="PIRSF004681">
    <property type="entry name" value="UCP004681"/>
    <property type="match status" value="1"/>
</dbReference>
<dbReference type="AlphaFoldDB" id="A0A1G2B2U1"/>
<dbReference type="Proteomes" id="UP000179164">
    <property type="component" value="Unassembled WGS sequence"/>
</dbReference>
<dbReference type="NCBIfam" id="TIGR00149">
    <property type="entry name" value="TIGR00149_YjbQ"/>
    <property type="match status" value="1"/>
</dbReference>
<reference evidence="2 3" key="1">
    <citation type="journal article" date="2016" name="Nat. Commun.">
        <title>Thousands of microbial genomes shed light on interconnected biogeochemical processes in an aquifer system.</title>
        <authorList>
            <person name="Anantharaman K."/>
            <person name="Brown C.T."/>
            <person name="Hug L.A."/>
            <person name="Sharon I."/>
            <person name="Castelle C.J."/>
            <person name="Probst A.J."/>
            <person name="Thomas B.C."/>
            <person name="Singh A."/>
            <person name="Wilkins M.J."/>
            <person name="Karaoz U."/>
            <person name="Brodie E.L."/>
            <person name="Williams K.H."/>
            <person name="Hubbard S.S."/>
            <person name="Banfield J.F."/>
        </authorList>
    </citation>
    <scope>NUCLEOTIDE SEQUENCE [LARGE SCALE GENOMIC DNA]</scope>
</reference>
<dbReference type="PANTHER" id="PTHR30615:SF8">
    <property type="entry name" value="UPF0047 PROTEIN C4A8.02C"/>
    <property type="match status" value="1"/>
</dbReference>
<evidence type="ECO:0000256" key="1">
    <source>
        <dbReference type="ARBA" id="ARBA00005534"/>
    </source>
</evidence>
<dbReference type="EMBL" id="MHKE01000019">
    <property type="protein sequence ID" value="OGY82510.1"/>
    <property type="molecule type" value="Genomic_DNA"/>
</dbReference>
<dbReference type="STRING" id="1798543.A2898_01410"/>
<organism evidence="2 3">
    <name type="scientific">Candidatus Kerfeldbacteria bacterium RIFCSPLOWO2_01_FULL_48_11</name>
    <dbReference type="NCBI Taxonomy" id="1798543"/>
    <lineage>
        <taxon>Bacteria</taxon>
        <taxon>Candidatus Kerfeldiibacteriota</taxon>
    </lineage>
</organism>
<dbReference type="InterPro" id="IPR001602">
    <property type="entry name" value="UPF0047_YjbQ-like"/>
</dbReference>
<name>A0A1G2B2U1_9BACT</name>
<gene>
    <name evidence="2" type="ORF">A2898_01410</name>
</gene>
<sequence>MHQAIRHEMLKFTTTGRRSVLDLTDDITLLIMKYRMNAGVVHIKATHTTARVVEQENEPMFHEDLFDHLDRLAPPDGDYRHDKIGTLRTVNVCDGECENGWAHIQATYLPSSVTIQVSDGERVKGLWDRVLLFELDHRPRERNVSVTLIGIFDDSETSAESTVDHPAVSKVVIG</sequence>
<dbReference type="InterPro" id="IPR035917">
    <property type="entry name" value="YjbQ-like_sf"/>
</dbReference>
<proteinExistence type="inferred from homology"/>
<dbReference type="Pfam" id="PF01894">
    <property type="entry name" value="YjbQ"/>
    <property type="match status" value="1"/>
</dbReference>
<comment type="similarity">
    <text evidence="1">Belongs to the UPF0047 family.</text>
</comment>
<dbReference type="SUPFAM" id="SSF111038">
    <property type="entry name" value="YjbQ-like"/>
    <property type="match status" value="1"/>
</dbReference>
<comment type="caution">
    <text evidence="2">The sequence shown here is derived from an EMBL/GenBank/DDBJ whole genome shotgun (WGS) entry which is preliminary data.</text>
</comment>
<evidence type="ECO:0008006" key="4">
    <source>
        <dbReference type="Google" id="ProtNLM"/>
    </source>
</evidence>
<evidence type="ECO:0000313" key="2">
    <source>
        <dbReference type="EMBL" id="OGY82510.1"/>
    </source>
</evidence>